<dbReference type="InterPro" id="IPR001584">
    <property type="entry name" value="Integrase_cat-core"/>
</dbReference>
<gene>
    <name evidence="2" type="ORF">NDN08_004347</name>
</gene>
<dbReference type="InterPro" id="IPR050951">
    <property type="entry name" value="Retrovirus_Pol_polyprotein"/>
</dbReference>
<protein>
    <recommendedName>
        <fullName evidence="1">Integrase catalytic domain-containing protein</fullName>
    </recommendedName>
</protein>
<proteinExistence type="predicted"/>
<feature type="domain" description="Integrase catalytic" evidence="1">
    <location>
        <begin position="1"/>
        <end position="140"/>
    </location>
</feature>
<comment type="caution">
    <text evidence="2">The sequence shown here is derived from an EMBL/GenBank/DDBJ whole genome shotgun (WGS) entry which is preliminary data.</text>
</comment>
<dbReference type="PANTHER" id="PTHR37984">
    <property type="entry name" value="PROTEIN CBG26694"/>
    <property type="match status" value="1"/>
</dbReference>
<dbReference type="GO" id="GO:0015074">
    <property type="term" value="P:DNA integration"/>
    <property type="evidence" value="ECO:0007669"/>
    <property type="project" value="InterPro"/>
</dbReference>
<dbReference type="InterPro" id="IPR036397">
    <property type="entry name" value="RNaseH_sf"/>
</dbReference>
<dbReference type="PANTHER" id="PTHR37984:SF15">
    <property type="entry name" value="INTEGRASE CATALYTIC DOMAIN-CONTAINING PROTEIN"/>
    <property type="match status" value="1"/>
</dbReference>
<accession>A0AAV8UPY4</accession>
<evidence type="ECO:0000313" key="3">
    <source>
        <dbReference type="Proteomes" id="UP001157974"/>
    </source>
</evidence>
<dbReference type="InterPro" id="IPR012337">
    <property type="entry name" value="RNaseH-like_sf"/>
</dbReference>
<evidence type="ECO:0000259" key="1">
    <source>
        <dbReference type="PROSITE" id="PS50994"/>
    </source>
</evidence>
<dbReference type="EMBL" id="JAMWBK010000007">
    <property type="protein sequence ID" value="KAJ8903237.1"/>
    <property type="molecule type" value="Genomic_DNA"/>
</dbReference>
<dbReference type="Proteomes" id="UP001157974">
    <property type="component" value="Unassembled WGS sequence"/>
</dbReference>
<sequence>MMDLLTRFVVAVPIKEETKEVIAKIILERWFLLFGPPEGFLSGRGTSFLSNVLQDICRKMGIRRILTSAFHPQTNGAVEKFNIALASYRYNSAVHSATKCSPFRAMFGVQAFDFGVDYNLRFRQESDPTREDLAEHVKELHEERTKHSWKAKETEKKCYDKAVSEVEFKPGDRVNVFYPPDVLGVGRKLSTPWLGPYRVQRRLGNVRYLLEGEQDPAKIARVHVNRLRAWDERFEETGDPRDGVFPDSRRLLRLSRGI</sequence>
<name>A0AAV8UPY4_9RHOD</name>
<reference evidence="2 3" key="1">
    <citation type="journal article" date="2023" name="Nat. Commun.">
        <title>Origin of minicircular mitochondrial genomes in red algae.</title>
        <authorList>
            <person name="Lee Y."/>
            <person name="Cho C.H."/>
            <person name="Lee Y.M."/>
            <person name="Park S.I."/>
            <person name="Yang J.H."/>
            <person name="West J.A."/>
            <person name="Bhattacharya D."/>
            <person name="Yoon H.S."/>
        </authorList>
    </citation>
    <scope>NUCLEOTIDE SEQUENCE [LARGE SCALE GENOMIC DNA]</scope>
    <source>
        <strain evidence="2 3">CCMP1338</strain>
        <tissue evidence="2">Whole cell</tissue>
    </source>
</reference>
<dbReference type="PROSITE" id="PS50994">
    <property type="entry name" value="INTEGRASE"/>
    <property type="match status" value="1"/>
</dbReference>
<organism evidence="2 3">
    <name type="scientific">Rhodosorus marinus</name>
    <dbReference type="NCBI Taxonomy" id="101924"/>
    <lineage>
        <taxon>Eukaryota</taxon>
        <taxon>Rhodophyta</taxon>
        <taxon>Stylonematophyceae</taxon>
        <taxon>Stylonematales</taxon>
        <taxon>Stylonemataceae</taxon>
        <taxon>Rhodosorus</taxon>
    </lineage>
</organism>
<dbReference type="Gene3D" id="3.30.420.10">
    <property type="entry name" value="Ribonuclease H-like superfamily/Ribonuclease H"/>
    <property type="match status" value="1"/>
</dbReference>
<dbReference type="SUPFAM" id="SSF53098">
    <property type="entry name" value="Ribonuclease H-like"/>
    <property type="match status" value="1"/>
</dbReference>
<dbReference type="AlphaFoldDB" id="A0AAV8UPY4"/>
<evidence type="ECO:0000313" key="2">
    <source>
        <dbReference type="EMBL" id="KAJ8903237.1"/>
    </source>
</evidence>
<dbReference type="GO" id="GO:0003676">
    <property type="term" value="F:nucleic acid binding"/>
    <property type="evidence" value="ECO:0007669"/>
    <property type="project" value="InterPro"/>
</dbReference>
<keyword evidence="3" id="KW-1185">Reference proteome</keyword>